<dbReference type="AlphaFoldDB" id="A0A5C5YJB3"/>
<accession>A0A5C5YJB3</accession>
<keyword evidence="2" id="KW-1185">Reference proteome</keyword>
<sequence length="757" mass="81841">MAGVFLLTAAIAIGQDASVLSVMPAGQSPPDARLGELKTLNGHFPFRVPETKAAWQARADQLRQTILVSTGLSPLPKRTPLNAVIHGKLQRDGFTIERVYFESLPGHFVTGLLFRPDGDSTENGNPTDGKYPAILSPHGHGGRMQRYSDGEIQQKIEAGAERFVDSGQTPKLARCVQLARMGCVTFIFDMLGYGDSLQISRETVHRHAELRREDKRPTDGSLPTSWPLFSIDADLRLQSVMGLQTWNAIRSLDFLASLPDVDPQRLGMTGGSGGGTQAILLGAIDPRVKVSFPNGMVSTSMQGGCYCENCSLLRVDTGNVELAALMAPRPMACTAADDWTRDMLHDGYPQLRTLYGLFGKTDHVQCSDLLQFPHNFNYVTRSVMYPWMNQHLGLGADAPIVEADFAVITDDDGLVWGEEHPQPTQVGVEHEKAVCQWMDAQAAAGLESWWPNSEDDSGDGSTKLRQAWRTILSLADSSLSALETAQLKRHSDKLGIDGVEVQTGLIRNAERGAAIPFASLRADDAANSPAAVVVWFRPGGKASLDSMTQEERDLVRQLLVSEREILVPDLFGQGELSVGGEADRQRVIADDRPFAAFTFGYNRTRMAEQVADAIDVIRYADSRSDSSVSILGTGDAAPASLAAIALSDTDVEAAAVLLDGFRFVHADTYRSPGFVPGSVKYGDVDALVALVSPHPLMLRDNAARSASSSTIEALPDDLAGLQRLDPAGDELPVKQLVAFLSTSRGQELPHSDGAVQK</sequence>
<dbReference type="InterPro" id="IPR050261">
    <property type="entry name" value="FrsA_esterase"/>
</dbReference>
<comment type="caution">
    <text evidence="1">The sequence shown here is derived from an EMBL/GenBank/DDBJ whole genome shotgun (WGS) entry which is preliminary data.</text>
</comment>
<organism evidence="1 2">
    <name type="scientific">Allorhodopirellula solitaria</name>
    <dbReference type="NCBI Taxonomy" id="2527987"/>
    <lineage>
        <taxon>Bacteria</taxon>
        <taxon>Pseudomonadati</taxon>
        <taxon>Planctomycetota</taxon>
        <taxon>Planctomycetia</taxon>
        <taxon>Pirellulales</taxon>
        <taxon>Pirellulaceae</taxon>
        <taxon>Allorhodopirellula</taxon>
    </lineage>
</organism>
<evidence type="ECO:0000313" key="2">
    <source>
        <dbReference type="Proteomes" id="UP000318053"/>
    </source>
</evidence>
<dbReference type="SUPFAM" id="SSF53474">
    <property type="entry name" value="alpha/beta-Hydrolases"/>
    <property type="match status" value="1"/>
</dbReference>
<dbReference type="InterPro" id="IPR029058">
    <property type="entry name" value="AB_hydrolase_fold"/>
</dbReference>
<reference evidence="1 2" key="1">
    <citation type="submission" date="2019-02" db="EMBL/GenBank/DDBJ databases">
        <title>Deep-cultivation of Planctomycetes and their phenomic and genomic characterization uncovers novel biology.</title>
        <authorList>
            <person name="Wiegand S."/>
            <person name="Jogler M."/>
            <person name="Boedeker C."/>
            <person name="Pinto D."/>
            <person name="Vollmers J."/>
            <person name="Rivas-Marin E."/>
            <person name="Kohn T."/>
            <person name="Peeters S.H."/>
            <person name="Heuer A."/>
            <person name="Rast P."/>
            <person name="Oberbeckmann S."/>
            <person name="Bunk B."/>
            <person name="Jeske O."/>
            <person name="Meyerdierks A."/>
            <person name="Storesund J.E."/>
            <person name="Kallscheuer N."/>
            <person name="Luecker S."/>
            <person name="Lage O.M."/>
            <person name="Pohl T."/>
            <person name="Merkel B.J."/>
            <person name="Hornburger P."/>
            <person name="Mueller R.-W."/>
            <person name="Bruemmer F."/>
            <person name="Labrenz M."/>
            <person name="Spormann A.M."/>
            <person name="Op Den Camp H."/>
            <person name="Overmann J."/>
            <person name="Amann R."/>
            <person name="Jetten M.S.M."/>
            <person name="Mascher T."/>
            <person name="Medema M.H."/>
            <person name="Devos D.P."/>
            <person name="Kaster A.-K."/>
            <person name="Ovreas L."/>
            <person name="Rohde M."/>
            <person name="Galperin M.Y."/>
            <person name="Jogler C."/>
        </authorList>
    </citation>
    <scope>NUCLEOTIDE SEQUENCE [LARGE SCALE GENOMIC DNA]</scope>
    <source>
        <strain evidence="1 2">CA85</strain>
    </source>
</reference>
<dbReference type="PANTHER" id="PTHR22946">
    <property type="entry name" value="DIENELACTONE HYDROLASE DOMAIN-CONTAINING PROTEIN-RELATED"/>
    <property type="match status" value="1"/>
</dbReference>
<protein>
    <submittedName>
        <fullName evidence="1">Uncharacterized protein</fullName>
    </submittedName>
</protein>
<dbReference type="Gene3D" id="3.40.50.1820">
    <property type="entry name" value="alpha/beta hydrolase"/>
    <property type="match status" value="2"/>
</dbReference>
<dbReference type="Proteomes" id="UP000318053">
    <property type="component" value="Unassembled WGS sequence"/>
</dbReference>
<evidence type="ECO:0000313" key="1">
    <source>
        <dbReference type="EMBL" id="TWT74950.1"/>
    </source>
</evidence>
<gene>
    <name evidence="1" type="ORF">CA85_02380</name>
</gene>
<dbReference type="PANTHER" id="PTHR22946:SF8">
    <property type="entry name" value="ACETYL XYLAN ESTERASE DOMAIN-CONTAINING PROTEIN"/>
    <property type="match status" value="1"/>
</dbReference>
<proteinExistence type="predicted"/>
<name>A0A5C5YJB3_9BACT</name>
<dbReference type="EMBL" id="SJPK01000001">
    <property type="protein sequence ID" value="TWT74950.1"/>
    <property type="molecule type" value="Genomic_DNA"/>
</dbReference>